<proteinExistence type="predicted"/>
<evidence type="ECO:0000313" key="2">
    <source>
        <dbReference type="EMBL" id="SIP86929.1"/>
    </source>
</evidence>
<evidence type="ECO:0000259" key="1">
    <source>
        <dbReference type="SMART" id="SM00563"/>
    </source>
</evidence>
<gene>
    <name evidence="2" type="ORF">SAMN05920897_10124</name>
</gene>
<keyword evidence="3" id="KW-1185">Reference proteome</keyword>
<dbReference type="Proteomes" id="UP000186400">
    <property type="component" value="Unassembled WGS sequence"/>
</dbReference>
<dbReference type="RefSeq" id="WP_076487270.1">
    <property type="nucleotide sequence ID" value="NZ_FTMS01000001.1"/>
</dbReference>
<dbReference type="SUPFAM" id="SSF69593">
    <property type="entry name" value="Glycerol-3-phosphate (1)-acyltransferase"/>
    <property type="match status" value="1"/>
</dbReference>
<dbReference type="EMBL" id="FTMS01000001">
    <property type="protein sequence ID" value="SIP86929.1"/>
    <property type="molecule type" value="Genomic_DNA"/>
</dbReference>
<dbReference type="InterPro" id="IPR002123">
    <property type="entry name" value="Plipid/glycerol_acylTrfase"/>
</dbReference>
<dbReference type="AlphaFoldDB" id="A0A1N6N4H1"/>
<dbReference type="GO" id="GO:0016746">
    <property type="term" value="F:acyltransferase activity"/>
    <property type="evidence" value="ECO:0007669"/>
    <property type="project" value="UniProtKB-KW"/>
</dbReference>
<reference evidence="2 3" key="1">
    <citation type="submission" date="2017-01" db="EMBL/GenBank/DDBJ databases">
        <authorList>
            <person name="Mah S.A."/>
            <person name="Swanson W.J."/>
            <person name="Moy G.W."/>
            <person name="Vacquier V.D."/>
        </authorList>
    </citation>
    <scope>NUCLEOTIDE SEQUENCE [LARGE SCALE GENOMIC DNA]</scope>
    <source>
        <strain evidence="2 3">ASpG1</strain>
    </source>
</reference>
<dbReference type="OrthoDB" id="350185at2"/>
<evidence type="ECO:0000313" key="3">
    <source>
        <dbReference type="Proteomes" id="UP000186400"/>
    </source>
</evidence>
<dbReference type="STRING" id="159291.SAMN05920897_10124"/>
<name>A0A1N6N4H1_9SPIO</name>
<keyword evidence="2" id="KW-0808">Transferase</keyword>
<sequence length="311" mass="35054">MIHIDEQFKQITEQLIRNSRQQQTVNPECVFQPANIPNRVLVEKIISKLVLPGSRITGYEHLQELFHHAQKGESCILLLEHYSNFDIPCFFYLAQNYDQGQEVLDSIVAMAGAKLNEESRFVLAFTEAYTRIVIYPARSLAALEGTPEYDDARAWSRSINRSALREMIRLKNSGHMVLLFPGGTRYRPGQPETKQILLETDSYIKGFDHMVMVGIAGNTLRVNPSGTMEQDTPGTDVMVYNVSPVTSTKEFRAKARQNFPEGGDEAKRAVTGAIEKEFERLHLQAEQTRQVALKGLAEKGVQPTSIDLSPQ</sequence>
<dbReference type="Gene3D" id="3.40.1130.10">
    <property type="entry name" value="Glycerol-3-phosphate (1)-acyltransferase"/>
    <property type="match status" value="1"/>
</dbReference>
<accession>A0A1N6N4H1</accession>
<protein>
    <submittedName>
        <fullName evidence="2">Glycerol-3-phosphate O-acyltransferase</fullName>
    </submittedName>
</protein>
<organism evidence="2 3">
    <name type="scientific">Alkalispirochaeta americana</name>
    <dbReference type="NCBI Taxonomy" id="159291"/>
    <lineage>
        <taxon>Bacteria</taxon>
        <taxon>Pseudomonadati</taxon>
        <taxon>Spirochaetota</taxon>
        <taxon>Spirochaetia</taxon>
        <taxon>Spirochaetales</taxon>
        <taxon>Spirochaetaceae</taxon>
        <taxon>Alkalispirochaeta</taxon>
    </lineage>
</organism>
<feature type="domain" description="Phospholipid/glycerol acyltransferase" evidence="1">
    <location>
        <begin position="75"/>
        <end position="218"/>
    </location>
</feature>
<keyword evidence="2" id="KW-0012">Acyltransferase</keyword>
<dbReference type="SMART" id="SM00563">
    <property type="entry name" value="PlsC"/>
    <property type="match status" value="1"/>
</dbReference>